<gene>
    <name evidence="1" type="ORF">FHR37_004258</name>
    <name evidence="2" type="ORF">SAMN05421678_12918</name>
</gene>
<evidence type="ECO:0000313" key="3">
    <source>
        <dbReference type="Proteomes" id="UP000199052"/>
    </source>
</evidence>
<dbReference type="OrthoDB" id="9865941at2"/>
<dbReference type="EMBL" id="JACBZA010000001">
    <property type="protein sequence ID" value="NYH85407.1"/>
    <property type="molecule type" value="Genomic_DNA"/>
</dbReference>
<evidence type="ECO:0000313" key="4">
    <source>
        <dbReference type="Proteomes" id="UP000533017"/>
    </source>
</evidence>
<sequence>MGLVTMSIAEPAHDSRVAGRTQQVHFRGRIDAVDPAAGQLWTRWYSSLPAAPGIPPDPRSGTTVDLDKVAISPPGGALAFDRTLWIGSHTITFTAKDVRGDDKAALTAVQHAGAAGGTPAPGVPAPCVIHVLIAEPVRLSSAGADNRRPLARAAGVWAEAPVAWPDPAYQAVNRIEYRWVFTTPSGTEVAALRPLTSGLQFAARSDTHPPCVGIAPIPATVPAGAYNLTLQVGFGWNETSRTYTNHDEKTVSVTVTN</sequence>
<dbReference type="EMBL" id="FOOI01000029">
    <property type="protein sequence ID" value="SFH69474.1"/>
    <property type="molecule type" value="Genomic_DNA"/>
</dbReference>
<organism evidence="2 3">
    <name type="scientific">Actinopolymorpha cephalotaxi</name>
    <dbReference type="NCBI Taxonomy" id="504797"/>
    <lineage>
        <taxon>Bacteria</taxon>
        <taxon>Bacillati</taxon>
        <taxon>Actinomycetota</taxon>
        <taxon>Actinomycetes</taxon>
        <taxon>Propionibacteriales</taxon>
        <taxon>Actinopolymorphaceae</taxon>
        <taxon>Actinopolymorpha</taxon>
    </lineage>
</organism>
<name>A0A1I3C4K0_9ACTN</name>
<evidence type="ECO:0000313" key="1">
    <source>
        <dbReference type="EMBL" id="NYH85407.1"/>
    </source>
</evidence>
<reference evidence="1 4" key="2">
    <citation type="submission" date="2020-07" db="EMBL/GenBank/DDBJ databases">
        <title>Sequencing the genomes of 1000 actinobacteria strains.</title>
        <authorList>
            <person name="Klenk H.-P."/>
        </authorList>
    </citation>
    <scope>NUCLEOTIDE SEQUENCE [LARGE SCALE GENOMIC DNA]</scope>
    <source>
        <strain evidence="1 4">DSM 45117</strain>
    </source>
</reference>
<dbReference type="Proteomes" id="UP000199052">
    <property type="component" value="Unassembled WGS sequence"/>
</dbReference>
<keyword evidence="4" id="KW-1185">Reference proteome</keyword>
<dbReference type="Proteomes" id="UP000533017">
    <property type="component" value="Unassembled WGS sequence"/>
</dbReference>
<dbReference type="RefSeq" id="WP_092890527.1">
    <property type="nucleotide sequence ID" value="NZ_FOOI01000029.1"/>
</dbReference>
<accession>A0A1I3C4K0</accession>
<protein>
    <submittedName>
        <fullName evidence="2">Uncharacterized protein</fullName>
    </submittedName>
</protein>
<dbReference type="AlphaFoldDB" id="A0A1I3C4K0"/>
<dbReference type="STRING" id="504797.SAMN05421678_12918"/>
<proteinExistence type="predicted"/>
<evidence type="ECO:0000313" key="2">
    <source>
        <dbReference type="EMBL" id="SFH69474.1"/>
    </source>
</evidence>
<reference evidence="2 3" key="1">
    <citation type="submission" date="2016-10" db="EMBL/GenBank/DDBJ databases">
        <authorList>
            <person name="de Groot N.N."/>
        </authorList>
    </citation>
    <scope>NUCLEOTIDE SEQUENCE [LARGE SCALE GENOMIC DNA]</scope>
    <source>
        <strain evidence="2 3">CPCC 202808</strain>
    </source>
</reference>